<gene>
    <name evidence="1" type="ORF">LWI29_011083</name>
</gene>
<reference evidence="1" key="2">
    <citation type="submission" date="2023-06" db="EMBL/GenBank/DDBJ databases">
        <authorList>
            <person name="Swenson N.G."/>
            <person name="Wegrzyn J.L."/>
            <person name="Mcevoy S.L."/>
        </authorList>
    </citation>
    <scope>NUCLEOTIDE SEQUENCE</scope>
    <source>
        <strain evidence="1">NS2018</strain>
        <tissue evidence="1">Leaf</tissue>
    </source>
</reference>
<dbReference type="EMBL" id="JAUESC010000387">
    <property type="protein sequence ID" value="KAK0573624.1"/>
    <property type="molecule type" value="Genomic_DNA"/>
</dbReference>
<sequence>MVGSGVSRLGLQLVVEPDFTEFTRAIIRFSPDSPYQSDCELNRVESNDDLAAYIDRFELPTANELLIFKGKGIVAEPSRPTVKRERLLESAPWERIRLGTSLISSNEEKEVPLVRNKNSKVDEVDVVSQGSESCHFDCWEEVPTVHVPQALPLVL</sequence>
<evidence type="ECO:0000313" key="2">
    <source>
        <dbReference type="Proteomes" id="UP001168877"/>
    </source>
</evidence>
<organism evidence="1 2">
    <name type="scientific">Acer saccharum</name>
    <name type="common">Sugar maple</name>
    <dbReference type="NCBI Taxonomy" id="4024"/>
    <lineage>
        <taxon>Eukaryota</taxon>
        <taxon>Viridiplantae</taxon>
        <taxon>Streptophyta</taxon>
        <taxon>Embryophyta</taxon>
        <taxon>Tracheophyta</taxon>
        <taxon>Spermatophyta</taxon>
        <taxon>Magnoliopsida</taxon>
        <taxon>eudicotyledons</taxon>
        <taxon>Gunneridae</taxon>
        <taxon>Pentapetalae</taxon>
        <taxon>rosids</taxon>
        <taxon>malvids</taxon>
        <taxon>Sapindales</taxon>
        <taxon>Sapindaceae</taxon>
        <taxon>Hippocastanoideae</taxon>
        <taxon>Acereae</taxon>
        <taxon>Acer</taxon>
    </lineage>
</organism>
<protein>
    <submittedName>
        <fullName evidence="1">Uncharacterized protein</fullName>
    </submittedName>
</protein>
<comment type="caution">
    <text evidence="1">The sequence shown here is derived from an EMBL/GenBank/DDBJ whole genome shotgun (WGS) entry which is preliminary data.</text>
</comment>
<proteinExistence type="predicted"/>
<accession>A0AA39USX3</accession>
<keyword evidence="2" id="KW-1185">Reference proteome</keyword>
<evidence type="ECO:0000313" key="1">
    <source>
        <dbReference type="EMBL" id="KAK0573624.1"/>
    </source>
</evidence>
<reference evidence="1" key="1">
    <citation type="journal article" date="2022" name="Plant J.">
        <title>Strategies of tolerance reflected in two North American maple genomes.</title>
        <authorList>
            <person name="McEvoy S.L."/>
            <person name="Sezen U.U."/>
            <person name="Trouern-Trend A."/>
            <person name="McMahon S.M."/>
            <person name="Schaberg P.G."/>
            <person name="Yang J."/>
            <person name="Wegrzyn J.L."/>
            <person name="Swenson N.G."/>
        </authorList>
    </citation>
    <scope>NUCLEOTIDE SEQUENCE</scope>
    <source>
        <strain evidence="1">NS2018</strain>
    </source>
</reference>
<name>A0AA39USX3_ACESA</name>
<dbReference type="Proteomes" id="UP001168877">
    <property type="component" value="Unassembled WGS sequence"/>
</dbReference>
<dbReference type="AlphaFoldDB" id="A0AA39USX3"/>